<evidence type="ECO:0000256" key="4">
    <source>
        <dbReference type="RuleBase" id="RU003719"/>
    </source>
</evidence>
<dbReference type="SUPFAM" id="SSF52283">
    <property type="entry name" value="Formate/glycerate dehydrogenase catalytic domain-like"/>
    <property type="match status" value="1"/>
</dbReference>
<dbReference type="InterPro" id="IPR006139">
    <property type="entry name" value="D-isomer_2_OHA_DH_cat_dom"/>
</dbReference>
<dbReference type="SUPFAM" id="SSF51735">
    <property type="entry name" value="NAD(P)-binding Rossmann-fold domains"/>
    <property type="match status" value="1"/>
</dbReference>
<evidence type="ECO:0000313" key="8">
    <source>
        <dbReference type="EMBL" id="RDI37705.1"/>
    </source>
</evidence>
<dbReference type="CDD" id="cd05301">
    <property type="entry name" value="GDH"/>
    <property type="match status" value="1"/>
</dbReference>
<reference evidence="8 9" key="1">
    <citation type="submission" date="2018-07" db="EMBL/GenBank/DDBJ databases">
        <title>Genomic Encyclopedia of Type Strains, Phase IV (KMG-IV): sequencing the most valuable type-strain genomes for metagenomic binning, comparative biology and taxonomic classification.</title>
        <authorList>
            <person name="Goeker M."/>
        </authorList>
    </citation>
    <scope>NUCLEOTIDE SEQUENCE [LARGE SCALE GENOMIC DNA]</scope>
    <source>
        <strain evidence="8 9">DSM 5603</strain>
    </source>
</reference>
<gene>
    <name evidence="8" type="ORF">C7453_105114</name>
    <name evidence="7" type="ORF">HLH32_10860</name>
</gene>
<reference evidence="7 10" key="2">
    <citation type="submission" date="2020-04" db="EMBL/GenBank/DDBJ databases">
        <title>Description of novel Gluconacetobacter.</title>
        <authorList>
            <person name="Sombolestani A."/>
        </authorList>
    </citation>
    <scope>NUCLEOTIDE SEQUENCE [LARGE SCALE GENOMIC DNA]</scope>
    <source>
        <strain evidence="7 10">LMG 1382</strain>
    </source>
</reference>
<keyword evidence="3" id="KW-0520">NAD</keyword>
<dbReference type="AlphaFoldDB" id="A0A370G1T1"/>
<dbReference type="GO" id="GO:0016618">
    <property type="term" value="F:hydroxypyruvate reductase [NAD(P)H] activity"/>
    <property type="evidence" value="ECO:0007669"/>
    <property type="project" value="TreeGrafter"/>
</dbReference>
<dbReference type="PANTHER" id="PTHR10996">
    <property type="entry name" value="2-HYDROXYACID DEHYDROGENASE-RELATED"/>
    <property type="match status" value="1"/>
</dbReference>
<evidence type="ECO:0000259" key="6">
    <source>
        <dbReference type="Pfam" id="PF02826"/>
    </source>
</evidence>
<dbReference type="Gene3D" id="3.40.50.720">
    <property type="entry name" value="NAD(P)-binding Rossmann-like Domain"/>
    <property type="match status" value="2"/>
</dbReference>
<feature type="domain" description="D-isomer specific 2-hydroxyacid dehydrogenase NAD-binding" evidence="6">
    <location>
        <begin position="115"/>
        <end position="291"/>
    </location>
</feature>
<dbReference type="InterPro" id="IPR006140">
    <property type="entry name" value="D-isomer_DH_NAD-bd"/>
</dbReference>
<comment type="caution">
    <text evidence="8">The sequence shown here is derived from an EMBL/GenBank/DDBJ whole genome shotgun (WGS) entry which is preliminary data.</text>
</comment>
<evidence type="ECO:0000313" key="10">
    <source>
        <dbReference type="Proteomes" id="UP000562982"/>
    </source>
</evidence>
<evidence type="ECO:0000256" key="3">
    <source>
        <dbReference type="ARBA" id="ARBA00023027"/>
    </source>
</evidence>
<dbReference type="OrthoDB" id="9793626at2"/>
<dbReference type="PROSITE" id="PS00671">
    <property type="entry name" value="D_2_HYDROXYACID_DH_3"/>
    <property type="match status" value="1"/>
</dbReference>
<evidence type="ECO:0000256" key="1">
    <source>
        <dbReference type="ARBA" id="ARBA00005854"/>
    </source>
</evidence>
<evidence type="ECO:0000256" key="2">
    <source>
        <dbReference type="ARBA" id="ARBA00023002"/>
    </source>
</evidence>
<protein>
    <submittedName>
        <fullName evidence="7">D-glycerate dehydrogenase</fullName>
    </submittedName>
    <submittedName>
        <fullName evidence="8">Lactate dehydrogenase-like 2-hydroxyacid dehydrogenase</fullName>
    </submittedName>
</protein>
<dbReference type="InterPro" id="IPR050223">
    <property type="entry name" value="D-isomer_2-hydroxyacid_DH"/>
</dbReference>
<comment type="similarity">
    <text evidence="1 4">Belongs to the D-isomer specific 2-hydroxyacid dehydrogenase family.</text>
</comment>
<feature type="domain" description="D-isomer specific 2-hydroxyacid dehydrogenase catalytic" evidence="5">
    <location>
        <begin position="22"/>
        <end position="322"/>
    </location>
</feature>
<dbReference type="Proteomes" id="UP000254958">
    <property type="component" value="Unassembled WGS sequence"/>
</dbReference>
<dbReference type="EMBL" id="JABEQI010000005">
    <property type="protein sequence ID" value="MBB2186878.1"/>
    <property type="molecule type" value="Genomic_DNA"/>
</dbReference>
<evidence type="ECO:0000313" key="7">
    <source>
        <dbReference type="EMBL" id="MBB2186878.1"/>
    </source>
</evidence>
<evidence type="ECO:0000313" key="9">
    <source>
        <dbReference type="Proteomes" id="UP000254958"/>
    </source>
</evidence>
<dbReference type="Pfam" id="PF02826">
    <property type="entry name" value="2-Hacid_dh_C"/>
    <property type="match status" value="1"/>
</dbReference>
<dbReference type="EMBL" id="QQAW01000005">
    <property type="protein sequence ID" value="RDI37705.1"/>
    <property type="molecule type" value="Genomic_DNA"/>
</dbReference>
<dbReference type="RefSeq" id="WP_114727468.1">
    <property type="nucleotide sequence ID" value="NZ_BJMI01000006.1"/>
</dbReference>
<dbReference type="Proteomes" id="UP000562982">
    <property type="component" value="Unassembled WGS sequence"/>
</dbReference>
<name>A0A370G1T1_GLULI</name>
<dbReference type="GO" id="GO:0051287">
    <property type="term" value="F:NAD binding"/>
    <property type="evidence" value="ECO:0007669"/>
    <property type="project" value="InterPro"/>
</dbReference>
<dbReference type="GO" id="GO:0030267">
    <property type="term" value="F:glyoxylate reductase (NADPH) activity"/>
    <property type="evidence" value="ECO:0007669"/>
    <property type="project" value="TreeGrafter"/>
</dbReference>
<dbReference type="FunFam" id="3.40.50.720:FF:000203">
    <property type="entry name" value="D-3-phosphoglycerate dehydrogenase (SerA)"/>
    <property type="match status" value="1"/>
</dbReference>
<sequence>MSRIRPRLIVSQHLLAAADARIAQDYDTPPAPDHKLTEDELVAQAQAFRPDAVVVTSSTPVSAATVAALPDSVRVIATISVGTDHLDIPAILARGITLTNTPDVLTDCNADMAMLLILAASRRAKEYLALVDSGWGRSLGLDEMLGTRVTGKTLGIIGMGRIGRALARRARGFEMKVLYSNRRRLAPDQEEGATYFADPREMLPHCDVLSLHMPGSKDGKPVMTAELFGLLPRGAIFVNAARGSLVDEDALIAALKDGQLAGAGLDVCRNEPNPDPRLLALPNLFLTPHVGSATVETRTDMCMLALDNVDAVLAGRPALTPVAG</sequence>
<dbReference type="PANTHER" id="PTHR10996:SF283">
    <property type="entry name" value="GLYOXYLATE_HYDROXYPYRUVATE REDUCTASE B"/>
    <property type="match status" value="1"/>
</dbReference>
<keyword evidence="9" id="KW-1185">Reference proteome</keyword>
<dbReference type="InterPro" id="IPR036291">
    <property type="entry name" value="NAD(P)-bd_dom_sf"/>
</dbReference>
<accession>A0A370G1T1</accession>
<evidence type="ECO:0000259" key="5">
    <source>
        <dbReference type="Pfam" id="PF00389"/>
    </source>
</evidence>
<keyword evidence="2 4" id="KW-0560">Oxidoreductase</keyword>
<dbReference type="GO" id="GO:0005829">
    <property type="term" value="C:cytosol"/>
    <property type="evidence" value="ECO:0007669"/>
    <property type="project" value="TreeGrafter"/>
</dbReference>
<dbReference type="InterPro" id="IPR029753">
    <property type="entry name" value="D-isomer_DH_CS"/>
</dbReference>
<dbReference type="Pfam" id="PF00389">
    <property type="entry name" value="2-Hacid_dh"/>
    <property type="match status" value="1"/>
</dbReference>
<proteinExistence type="inferred from homology"/>
<organism evidence="8 9">
    <name type="scientific">Gluconacetobacter liquefaciens</name>
    <name type="common">Acetobacter liquefaciens</name>
    <dbReference type="NCBI Taxonomy" id="89584"/>
    <lineage>
        <taxon>Bacteria</taxon>
        <taxon>Pseudomonadati</taxon>
        <taxon>Pseudomonadota</taxon>
        <taxon>Alphaproteobacteria</taxon>
        <taxon>Acetobacterales</taxon>
        <taxon>Acetobacteraceae</taxon>
        <taxon>Gluconacetobacter</taxon>
    </lineage>
</organism>